<evidence type="ECO:0000313" key="4">
    <source>
        <dbReference type="Proteomes" id="UP000494165"/>
    </source>
</evidence>
<evidence type="ECO:0000256" key="1">
    <source>
        <dbReference type="SAM" id="MobiDB-lite"/>
    </source>
</evidence>
<comment type="caution">
    <text evidence="3">The sequence shown here is derived from an EMBL/GenBank/DDBJ whole genome shotgun (WGS) entry which is preliminary data.</text>
</comment>
<name>A0A8S1CBV3_9INSE</name>
<dbReference type="PROSITE" id="PS51257">
    <property type="entry name" value="PROKAR_LIPOPROTEIN"/>
    <property type="match status" value="1"/>
</dbReference>
<feature type="transmembrane region" description="Helical" evidence="2">
    <location>
        <begin position="20"/>
        <end position="45"/>
    </location>
</feature>
<keyword evidence="2" id="KW-0472">Membrane</keyword>
<dbReference type="Proteomes" id="UP000494165">
    <property type="component" value="Unassembled WGS sequence"/>
</dbReference>
<reference evidence="3 4" key="1">
    <citation type="submission" date="2020-04" db="EMBL/GenBank/DDBJ databases">
        <authorList>
            <person name="Alioto T."/>
            <person name="Alioto T."/>
            <person name="Gomez Garrido J."/>
        </authorList>
    </citation>
    <scope>NUCLEOTIDE SEQUENCE [LARGE SCALE GENOMIC DNA]</scope>
</reference>
<keyword evidence="4" id="KW-1185">Reference proteome</keyword>
<protein>
    <submittedName>
        <fullName evidence="3">Uncharacterized protein</fullName>
    </submittedName>
</protein>
<dbReference type="AlphaFoldDB" id="A0A8S1CBV3"/>
<organism evidence="3 4">
    <name type="scientific">Cloeon dipterum</name>
    <dbReference type="NCBI Taxonomy" id="197152"/>
    <lineage>
        <taxon>Eukaryota</taxon>
        <taxon>Metazoa</taxon>
        <taxon>Ecdysozoa</taxon>
        <taxon>Arthropoda</taxon>
        <taxon>Hexapoda</taxon>
        <taxon>Insecta</taxon>
        <taxon>Pterygota</taxon>
        <taxon>Palaeoptera</taxon>
        <taxon>Ephemeroptera</taxon>
        <taxon>Pisciforma</taxon>
        <taxon>Baetidae</taxon>
        <taxon>Cloeon</taxon>
    </lineage>
</organism>
<evidence type="ECO:0000313" key="3">
    <source>
        <dbReference type="EMBL" id="CAB3366796.1"/>
    </source>
</evidence>
<feature type="compositionally biased region" description="Polar residues" evidence="1">
    <location>
        <begin position="88"/>
        <end position="101"/>
    </location>
</feature>
<gene>
    <name evidence="3" type="ORF">CLODIP_2_CD13343</name>
</gene>
<sequence>MAKVEVIPTCESDAKHKSSLLVLNTVLSCWNIFCLFSIASQILWFRKIKQRQHRIAKAKEYEHMCADTPFNRERETSEPIYEEVGPVPSTSAHNTVAQIHN</sequence>
<keyword evidence="2" id="KW-0812">Transmembrane</keyword>
<dbReference type="EMBL" id="CADEPI010000027">
    <property type="protein sequence ID" value="CAB3366796.1"/>
    <property type="molecule type" value="Genomic_DNA"/>
</dbReference>
<keyword evidence="2" id="KW-1133">Transmembrane helix</keyword>
<feature type="region of interest" description="Disordered" evidence="1">
    <location>
        <begin position="77"/>
        <end position="101"/>
    </location>
</feature>
<proteinExistence type="predicted"/>
<evidence type="ECO:0000256" key="2">
    <source>
        <dbReference type="SAM" id="Phobius"/>
    </source>
</evidence>
<accession>A0A8S1CBV3</accession>